<name>A0A4V6DHZ3_9PEZI</name>
<dbReference type="PANTHER" id="PTHR21310:SF39">
    <property type="entry name" value="AMINOGLYCOSIDE PHOSPHOTRANSFERASE DOMAIN-CONTAINING PROTEIN"/>
    <property type="match status" value="1"/>
</dbReference>
<comment type="caution">
    <text evidence="3">The sequence shown here is derived from an EMBL/GenBank/DDBJ whole genome shotgun (WGS) entry which is preliminary data.</text>
</comment>
<evidence type="ECO:0000259" key="2">
    <source>
        <dbReference type="Pfam" id="PF01636"/>
    </source>
</evidence>
<evidence type="ECO:0000256" key="1">
    <source>
        <dbReference type="SAM" id="MobiDB-lite"/>
    </source>
</evidence>
<gene>
    <name evidence="3" type="ORF">CTA1_2224</name>
</gene>
<dbReference type="Gene3D" id="3.90.1200.10">
    <property type="match status" value="1"/>
</dbReference>
<dbReference type="InterPro" id="IPR051678">
    <property type="entry name" value="AGP_Transferase"/>
</dbReference>
<dbReference type="EMBL" id="PJEX01000047">
    <property type="protein sequence ID" value="TKW57236.1"/>
    <property type="molecule type" value="Genomic_DNA"/>
</dbReference>
<dbReference type="InterPro" id="IPR011009">
    <property type="entry name" value="Kinase-like_dom_sf"/>
</dbReference>
<keyword evidence="4" id="KW-1185">Reference proteome</keyword>
<dbReference type="PANTHER" id="PTHR21310">
    <property type="entry name" value="AMINOGLYCOSIDE PHOSPHOTRANSFERASE-RELATED-RELATED"/>
    <property type="match status" value="1"/>
</dbReference>
<dbReference type="STRING" id="1306861.A0A4V6DHZ3"/>
<dbReference type="InterPro" id="IPR002575">
    <property type="entry name" value="Aminoglycoside_PTrfase"/>
</dbReference>
<dbReference type="SUPFAM" id="SSF56112">
    <property type="entry name" value="Protein kinase-like (PK-like)"/>
    <property type="match status" value="1"/>
</dbReference>
<reference evidence="3 4" key="1">
    <citation type="journal article" date="2019" name="PLoS ONE">
        <title>Comparative genome analysis indicates high evolutionary potential of pathogenicity genes in Colletotrichum tanaceti.</title>
        <authorList>
            <person name="Lelwala R.V."/>
            <person name="Korhonen P.K."/>
            <person name="Young N.D."/>
            <person name="Scott J.B."/>
            <person name="Ades P.A."/>
            <person name="Gasser R.B."/>
            <person name="Taylor P.W.J."/>
        </authorList>
    </citation>
    <scope>NUCLEOTIDE SEQUENCE [LARGE SCALE GENOMIC DNA]</scope>
    <source>
        <strain evidence="3">BRIP57314</strain>
    </source>
</reference>
<dbReference type="Proteomes" id="UP000310108">
    <property type="component" value="Unassembled WGS sequence"/>
</dbReference>
<evidence type="ECO:0000313" key="4">
    <source>
        <dbReference type="Proteomes" id="UP000310108"/>
    </source>
</evidence>
<organism evidence="3 4">
    <name type="scientific">Colletotrichum tanaceti</name>
    <dbReference type="NCBI Taxonomy" id="1306861"/>
    <lineage>
        <taxon>Eukaryota</taxon>
        <taxon>Fungi</taxon>
        <taxon>Dikarya</taxon>
        <taxon>Ascomycota</taxon>
        <taxon>Pezizomycotina</taxon>
        <taxon>Sordariomycetes</taxon>
        <taxon>Hypocreomycetidae</taxon>
        <taxon>Glomerellales</taxon>
        <taxon>Glomerellaceae</taxon>
        <taxon>Colletotrichum</taxon>
        <taxon>Colletotrichum destructivum species complex</taxon>
    </lineage>
</organism>
<protein>
    <recommendedName>
        <fullName evidence="2">Aminoglycoside phosphotransferase domain-containing protein</fullName>
    </recommendedName>
</protein>
<feature type="domain" description="Aminoglycoside phosphotransferase" evidence="2">
    <location>
        <begin position="76"/>
        <end position="275"/>
    </location>
</feature>
<dbReference type="AlphaFoldDB" id="A0A4V6DHZ3"/>
<feature type="region of interest" description="Disordered" evidence="1">
    <location>
        <begin position="1"/>
        <end position="26"/>
    </location>
</feature>
<feature type="compositionally biased region" description="Basic and acidic residues" evidence="1">
    <location>
        <begin position="9"/>
        <end position="23"/>
    </location>
</feature>
<dbReference type="Pfam" id="PF01636">
    <property type="entry name" value="APH"/>
    <property type="match status" value="1"/>
</dbReference>
<accession>A0A4V6DHZ3</accession>
<evidence type="ECO:0000313" key="3">
    <source>
        <dbReference type="EMBL" id="TKW57236.1"/>
    </source>
</evidence>
<proteinExistence type="predicted"/>
<sequence>MTSDTDNDEPPKDTDKPPKERDAPYPLAGVELDSVSDEELGRLFNTAPVLYQAGSNKIVQISKDLIMKGAGTVSPGEAETQRFAAAQGLQVPSVHRVFSLIGMYPDWPEEATWFIVMDFVPGTLLEKAWPDLSTDERESMALKAAEMINRMQSLNLGGMPPGPVGFEGDEPWRGPYFTAYGIGPFATLKDMEDWYNHKLDVCIRLKRTTNDTQRFAFDEAVLTHQDIAPRNLIVKDEDQELCLIDFGMGGVYPVGFEQAALAKQGPGEWDQEFSKMVLPKLSYRGEIELKKLRAITYGLTTGAFM</sequence>